<dbReference type="Pfam" id="PF02701">
    <property type="entry name" value="Zn_ribbon_Dof"/>
    <property type="match status" value="1"/>
</dbReference>
<protein>
    <recommendedName>
        <fullName evidence="10">Dof-type domain-containing protein</fullName>
    </recommendedName>
</protein>
<keyword evidence="4" id="KW-0805">Transcription regulation</keyword>
<dbReference type="PROSITE" id="PS01361">
    <property type="entry name" value="ZF_DOF_1"/>
    <property type="match status" value="1"/>
</dbReference>
<keyword evidence="5 8" id="KW-0238">DNA-binding</keyword>
<dbReference type="GO" id="GO:0003700">
    <property type="term" value="F:DNA-binding transcription factor activity"/>
    <property type="evidence" value="ECO:0007669"/>
    <property type="project" value="InterPro"/>
</dbReference>
<dbReference type="InterPro" id="IPR045174">
    <property type="entry name" value="Dof"/>
</dbReference>
<evidence type="ECO:0000259" key="10">
    <source>
        <dbReference type="PROSITE" id="PS50884"/>
    </source>
</evidence>
<dbReference type="Proteomes" id="UP001386955">
    <property type="component" value="Unassembled WGS sequence"/>
</dbReference>
<evidence type="ECO:0000313" key="12">
    <source>
        <dbReference type="Proteomes" id="UP001386955"/>
    </source>
</evidence>
<dbReference type="PROSITE" id="PS50884">
    <property type="entry name" value="ZF_DOF_2"/>
    <property type="match status" value="1"/>
</dbReference>
<evidence type="ECO:0000256" key="6">
    <source>
        <dbReference type="ARBA" id="ARBA00023163"/>
    </source>
</evidence>
<comment type="caution">
    <text evidence="11">The sequence shown here is derived from an EMBL/GenBank/DDBJ whole genome shotgun (WGS) entry which is preliminary data.</text>
</comment>
<keyword evidence="3" id="KW-0862">Zinc</keyword>
<dbReference type="GO" id="GO:0005634">
    <property type="term" value="C:nucleus"/>
    <property type="evidence" value="ECO:0007669"/>
    <property type="project" value="UniProtKB-SubCell"/>
</dbReference>
<dbReference type="GO" id="GO:0003677">
    <property type="term" value="F:DNA binding"/>
    <property type="evidence" value="ECO:0007669"/>
    <property type="project" value="UniProtKB-UniRule"/>
</dbReference>
<dbReference type="PANTHER" id="PTHR31089:SF47">
    <property type="entry name" value="DOF-TYPE DOMAIN-CONTAINING PROTEIN"/>
    <property type="match status" value="1"/>
</dbReference>
<keyword evidence="2 8" id="KW-0863">Zinc-finger</keyword>
<proteinExistence type="predicted"/>
<evidence type="ECO:0000256" key="1">
    <source>
        <dbReference type="ARBA" id="ARBA00022723"/>
    </source>
</evidence>
<evidence type="ECO:0000256" key="8">
    <source>
        <dbReference type="PROSITE-ProRule" id="PRU00071"/>
    </source>
</evidence>
<feature type="compositionally biased region" description="Basic and acidic residues" evidence="9">
    <location>
        <begin position="51"/>
        <end position="74"/>
    </location>
</feature>
<organism evidence="11 12">
    <name type="scientific">Psophocarpus tetragonolobus</name>
    <name type="common">Winged bean</name>
    <name type="synonym">Dolichos tetragonolobus</name>
    <dbReference type="NCBI Taxonomy" id="3891"/>
    <lineage>
        <taxon>Eukaryota</taxon>
        <taxon>Viridiplantae</taxon>
        <taxon>Streptophyta</taxon>
        <taxon>Embryophyta</taxon>
        <taxon>Tracheophyta</taxon>
        <taxon>Spermatophyta</taxon>
        <taxon>Magnoliopsida</taxon>
        <taxon>eudicotyledons</taxon>
        <taxon>Gunneridae</taxon>
        <taxon>Pentapetalae</taxon>
        <taxon>rosids</taxon>
        <taxon>fabids</taxon>
        <taxon>Fabales</taxon>
        <taxon>Fabaceae</taxon>
        <taxon>Papilionoideae</taxon>
        <taxon>50 kb inversion clade</taxon>
        <taxon>NPAAA clade</taxon>
        <taxon>indigoferoid/millettioid clade</taxon>
        <taxon>Phaseoleae</taxon>
        <taxon>Psophocarpus</taxon>
    </lineage>
</organism>
<dbReference type="PANTHER" id="PTHR31089">
    <property type="entry name" value="CYCLIC DOF FACTOR 2"/>
    <property type="match status" value="1"/>
</dbReference>
<feature type="domain" description="Dof-type" evidence="10">
    <location>
        <begin position="107"/>
        <end position="161"/>
    </location>
</feature>
<evidence type="ECO:0000256" key="7">
    <source>
        <dbReference type="ARBA" id="ARBA00023242"/>
    </source>
</evidence>
<dbReference type="InterPro" id="IPR003851">
    <property type="entry name" value="Znf_Dof"/>
</dbReference>
<evidence type="ECO:0000256" key="5">
    <source>
        <dbReference type="ARBA" id="ARBA00023125"/>
    </source>
</evidence>
<evidence type="ECO:0000313" key="11">
    <source>
        <dbReference type="EMBL" id="KAK7396117.1"/>
    </source>
</evidence>
<dbReference type="EMBL" id="JAYMYS010000004">
    <property type="protein sequence ID" value="KAK7396117.1"/>
    <property type="molecule type" value="Genomic_DNA"/>
</dbReference>
<sequence length="484" mass="52852">MSQTEKDPGIKLFGRKIPVPECQIPANSGPMDACSSIKKTELEIPSECGENTEHQENSSDSRDSKQESQHKMVQENDPIVNSKHVEDTAETGNSDQDKVLKKPDKILQCPRCNSLDTKFCYFNNYNVNQPRHFCKNCQRYWTAGGTMRNVPIGAGRRKNKHLASQYRHIIVTSDGIPTSRLETTDSSGQHQQHISSLESSVPFRSSTDNGTVLKFGPDTPLCESMDSMLNLREQKRYVDASSISCVDYGGESSICGSSMTNIGTQGNESSEHNTSNWLQYYPIPPWALPYPGWNNNVNSMGAVHQSSAPICTPYNNTGPAAMQWCPTPMVAIPGMCRPSIPLQFVPPSYWSGTPLWNAGTGTVSIGSNACLSPSSSTSNSCCSGNGSPTLGKHTRDTICTDEEKLEKCVLVPKTIRIETSNEASRSPVRATLVVMPDKQLSVSNGDTLKTIEPKEGNDRVLGASQILEANPAAISRAHAFQESI</sequence>
<keyword evidence="6" id="KW-0804">Transcription</keyword>
<name>A0AAN9XKE1_PSOTE</name>
<dbReference type="AlphaFoldDB" id="A0AAN9XKE1"/>
<comment type="subcellular location">
    <subcellularLocation>
        <location evidence="8">Nucleus</location>
    </subcellularLocation>
</comment>
<dbReference type="GO" id="GO:0008270">
    <property type="term" value="F:zinc ion binding"/>
    <property type="evidence" value="ECO:0007669"/>
    <property type="project" value="UniProtKB-KW"/>
</dbReference>
<gene>
    <name evidence="11" type="ORF">VNO78_16897</name>
</gene>
<evidence type="ECO:0000256" key="3">
    <source>
        <dbReference type="ARBA" id="ARBA00022833"/>
    </source>
</evidence>
<evidence type="ECO:0000256" key="9">
    <source>
        <dbReference type="SAM" id="MobiDB-lite"/>
    </source>
</evidence>
<evidence type="ECO:0000256" key="4">
    <source>
        <dbReference type="ARBA" id="ARBA00023015"/>
    </source>
</evidence>
<accession>A0AAN9XKE1</accession>
<evidence type="ECO:0000256" key="2">
    <source>
        <dbReference type="ARBA" id="ARBA00022771"/>
    </source>
</evidence>
<keyword evidence="12" id="KW-1185">Reference proteome</keyword>
<feature type="region of interest" description="Disordered" evidence="9">
    <location>
        <begin position="45"/>
        <end position="99"/>
    </location>
</feature>
<keyword evidence="7 8" id="KW-0539">Nucleus</keyword>
<reference evidence="11 12" key="1">
    <citation type="submission" date="2024-01" db="EMBL/GenBank/DDBJ databases">
        <title>The genomes of 5 underutilized Papilionoideae crops provide insights into root nodulation and disease resistanc.</title>
        <authorList>
            <person name="Jiang F."/>
        </authorList>
    </citation>
    <scope>NUCLEOTIDE SEQUENCE [LARGE SCALE GENOMIC DNA]</scope>
    <source>
        <strain evidence="11">DUOXIRENSHENG_FW03</strain>
        <tissue evidence="11">Leaves</tissue>
    </source>
</reference>
<keyword evidence="1" id="KW-0479">Metal-binding</keyword>